<evidence type="ECO:0000313" key="2">
    <source>
        <dbReference type="EMBL" id="AIQ87910.1"/>
    </source>
</evidence>
<reference evidence="2 3" key="1">
    <citation type="journal article" date="2014" name="PLoS ONE">
        <title>Genome Information of Methylobacterium oryzae, a Plant-Probiotic Methylotroph in the Phyllosphere.</title>
        <authorList>
            <person name="Kwak M.J."/>
            <person name="Jeong H."/>
            <person name="Madhaiyan M."/>
            <person name="Lee Y."/>
            <person name="Sa T.M."/>
            <person name="Oh T.K."/>
            <person name="Kim J.F."/>
        </authorList>
    </citation>
    <scope>NUCLEOTIDE SEQUENCE [LARGE SCALE GENOMIC DNA]</scope>
    <source>
        <strain evidence="2 3">CBMB20</strain>
    </source>
</reference>
<dbReference type="EMBL" id="CP003811">
    <property type="protein sequence ID" value="AIQ87910.1"/>
    <property type="molecule type" value="Genomic_DNA"/>
</dbReference>
<sequence length="39" mass="4105">MLDEQWLFAGLDAERQRFGGGGTGETGQGKDDAGGFSEN</sequence>
<proteinExistence type="predicted"/>
<keyword evidence="3" id="KW-1185">Reference proteome</keyword>
<dbReference type="STRING" id="693986.MOC_0155"/>
<dbReference type="AlphaFoldDB" id="A0A089NN37"/>
<gene>
    <name evidence="2" type="ORF">MOC_0155</name>
</gene>
<name>A0A089NN37_9HYPH</name>
<protein>
    <submittedName>
        <fullName evidence="2">Protein of unassigned function</fullName>
    </submittedName>
</protein>
<accession>A0A089NN37</accession>
<organism evidence="2 3">
    <name type="scientific">Methylobacterium oryzae CBMB20</name>
    <dbReference type="NCBI Taxonomy" id="693986"/>
    <lineage>
        <taxon>Bacteria</taxon>
        <taxon>Pseudomonadati</taxon>
        <taxon>Pseudomonadota</taxon>
        <taxon>Alphaproteobacteria</taxon>
        <taxon>Hyphomicrobiales</taxon>
        <taxon>Methylobacteriaceae</taxon>
        <taxon>Methylobacterium</taxon>
    </lineage>
</organism>
<feature type="region of interest" description="Disordered" evidence="1">
    <location>
        <begin position="13"/>
        <end position="39"/>
    </location>
</feature>
<dbReference type="Proteomes" id="UP000029492">
    <property type="component" value="Chromosome"/>
</dbReference>
<dbReference type="KEGG" id="mor:MOC_0155"/>
<dbReference type="HOGENOM" id="CLU_3312609_0_0_5"/>
<evidence type="ECO:0000256" key="1">
    <source>
        <dbReference type="SAM" id="MobiDB-lite"/>
    </source>
</evidence>
<feature type="compositionally biased region" description="Gly residues" evidence="1">
    <location>
        <begin position="18"/>
        <end position="27"/>
    </location>
</feature>
<evidence type="ECO:0000313" key="3">
    <source>
        <dbReference type="Proteomes" id="UP000029492"/>
    </source>
</evidence>